<dbReference type="RefSeq" id="WP_203887500.1">
    <property type="nucleotide sequence ID" value="NZ_BAABHH010000013.1"/>
</dbReference>
<gene>
    <name evidence="1" type="ORF">Pka01_73420</name>
</gene>
<comment type="caution">
    <text evidence="1">The sequence shown here is derived from an EMBL/GenBank/DDBJ whole genome shotgun (WGS) entry which is preliminary data.</text>
</comment>
<sequence length="164" mass="17060">MSLLACVCHALEVTAEEVEGQPGCPYRSCVVAGAVAWDGCSDPCSNDAAGGQLTVSVARMYPSSTFPTKDQTVRGLRGCPQVSTTAAELVVTPLRCAPTVDERGCPPSCEEFEAAARVPRVDAVTVYNAVLCCLPTTAGRRGRQFVMGQQRFLGPEGGSASTSG</sequence>
<accession>A0A8J3Q090</accession>
<organism evidence="1 2">
    <name type="scientific">Planotetraspora kaengkrachanensis</name>
    <dbReference type="NCBI Taxonomy" id="575193"/>
    <lineage>
        <taxon>Bacteria</taxon>
        <taxon>Bacillati</taxon>
        <taxon>Actinomycetota</taxon>
        <taxon>Actinomycetes</taxon>
        <taxon>Streptosporangiales</taxon>
        <taxon>Streptosporangiaceae</taxon>
        <taxon>Planotetraspora</taxon>
    </lineage>
</organism>
<dbReference type="Proteomes" id="UP000630097">
    <property type="component" value="Unassembled WGS sequence"/>
</dbReference>
<reference evidence="1 2" key="1">
    <citation type="submission" date="2021-01" db="EMBL/GenBank/DDBJ databases">
        <title>Whole genome shotgun sequence of Planotetraspora kaengkrachanensis NBRC 104272.</title>
        <authorList>
            <person name="Komaki H."/>
            <person name="Tamura T."/>
        </authorList>
    </citation>
    <scope>NUCLEOTIDE SEQUENCE [LARGE SCALE GENOMIC DNA]</scope>
    <source>
        <strain evidence="1 2">NBRC 104272</strain>
    </source>
</reference>
<name>A0A8J3Q090_9ACTN</name>
<dbReference type="AlphaFoldDB" id="A0A8J3Q090"/>
<keyword evidence="2" id="KW-1185">Reference proteome</keyword>
<evidence type="ECO:0000313" key="1">
    <source>
        <dbReference type="EMBL" id="GIG84215.1"/>
    </source>
</evidence>
<protein>
    <submittedName>
        <fullName evidence="1">Uncharacterized protein</fullName>
    </submittedName>
</protein>
<proteinExistence type="predicted"/>
<dbReference type="EMBL" id="BONV01000049">
    <property type="protein sequence ID" value="GIG84215.1"/>
    <property type="molecule type" value="Genomic_DNA"/>
</dbReference>
<evidence type="ECO:0000313" key="2">
    <source>
        <dbReference type="Proteomes" id="UP000630097"/>
    </source>
</evidence>